<name>A0AAW1IBW9_POPJA</name>
<sequence>MHEAGEYPDTDLSDEALDDSNVYADYQEELETDDSDNYQEELETDDSDSNDSVVPVTASTSKLHLNRSSITTRSPLAQSSTSKTTSPSSLP</sequence>
<organism evidence="2 3">
    <name type="scientific">Popillia japonica</name>
    <name type="common">Japanese beetle</name>
    <dbReference type="NCBI Taxonomy" id="7064"/>
    <lineage>
        <taxon>Eukaryota</taxon>
        <taxon>Metazoa</taxon>
        <taxon>Ecdysozoa</taxon>
        <taxon>Arthropoda</taxon>
        <taxon>Hexapoda</taxon>
        <taxon>Insecta</taxon>
        <taxon>Pterygota</taxon>
        <taxon>Neoptera</taxon>
        <taxon>Endopterygota</taxon>
        <taxon>Coleoptera</taxon>
        <taxon>Polyphaga</taxon>
        <taxon>Scarabaeiformia</taxon>
        <taxon>Scarabaeidae</taxon>
        <taxon>Rutelinae</taxon>
        <taxon>Popillia</taxon>
    </lineage>
</organism>
<feature type="region of interest" description="Disordered" evidence="1">
    <location>
        <begin position="1"/>
        <end position="91"/>
    </location>
</feature>
<protein>
    <submittedName>
        <fullName evidence="2">Uncharacterized protein</fullName>
    </submittedName>
</protein>
<evidence type="ECO:0000256" key="1">
    <source>
        <dbReference type="SAM" id="MobiDB-lite"/>
    </source>
</evidence>
<dbReference type="EMBL" id="JASPKY010000687">
    <property type="protein sequence ID" value="KAK9686709.1"/>
    <property type="molecule type" value="Genomic_DNA"/>
</dbReference>
<evidence type="ECO:0000313" key="3">
    <source>
        <dbReference type="Proteomes" id="UP001458880"/>
    </source>
</evidence>
<gene>
    <name evidence="2" type="ORF">QE152_g36994</name>
</gene>
<feature type="compositionally biased region" description="Polar residues" evidence="1">
    <location>
        <begin position="57"/>
        <end position="78"/>
    </location>
</feature>
<dbReference type="Proteomes" id="UP001458880">
    <property type="component" value="Unassembled WGS sequence"/>
</dbReference>
<dbReference type="AlphaFoldDB" id="A0AAW1IBW9"/>
<feature type="compositionally biased region" description="Acidic residues" evidence="1">
    <location>
        <begin position="1"/>
        <end position="18"/>
    </location>
</feature>
<keyword evidence="3" id="KW-1185">Reference proteome</keyword>
<proteinExistence type="predicted"/>
<accession>A0AAW1IBW9</accession>
<feature type="compositionally biased region" description="Low complexity" evidence="1">
    <location>
        <begin position="79"/>
        <end position="91"/>
    </location>
</feature>
<evidence type="ECO:0000313" key="2">
    <source>
        <dbReference type="EMBL" id="KAK9686709.1"/>
    </source>
</evidence>
<reference evidence="2 3" key="1">
    <citation type="journal article" date="2024" name="BMC Genomics">
        <title>De novo assembly and annotation of Popillia japonica's genome with initial clues to its potential as an invasive pest.</title>
        <authorList>
            <person name="Cucini C."/>
            <person name="Boschi S."/>
            <person name="Funari R."/>
            <person name="Cardaioli E."/>
            <person name="Iannotti N."/>
            <person name="Marturano G."/>
            <person name="Paoli F."/>
            <person name="Bruttini M."/>
            <person name="Carapelli A."/>
            <person name="Frati F."/>
            <person name="Nardi F."/>
        </authorList>
    </citation>
    <scope>NUCLEOTIDE SEQUENCE [LARGE SCALE GENOMIC DNA]</scope>
    <source>
        <strain evidence="2">DMR45628</strain>
    </source>
</reference>
<comment type="caution">
    <text evidence="2">The sequence shown here is derived from an EMBL/GenBank/DDBJ whole genome shotgun (WGS) entry which is preliminary data.</text>
</comment>
<feature type="compositionally biased region" description="Acidic residues" evidence="1">
    <location>
        <begin position="26"/>
        <end position="49"/>
    </location>
</feature>